<accession>A0A7W4UNZ7</accession>
<dbReference type="InterPro" id="IPR047057">
    <property type="entry name" value="MerR_fam"/>
</dbReference>
<dbReference type="CDD" id="cd00592">
    <property type="entry name" value="HTH_MerR-like"/>
    <property type="match status" value="1"/>
</dbReference>
<protein>
    <submittedName>
        <fullName evidence="3">DNA-binding transcriptional MerR regulator</fullName>
    </submittedName>
</protein>
<sequence>MRALRHYHQLGVLDEPPRTSNGYRQYGVHDLIRVLRIRRLAALGIALEDMPNLLDEDGAETPAMLDRLDAELAAQIERLTAQRALIAQLRGLPTTPDLPPELAAFMGTLSSHLSPELEQMDRDQTVLLAHLVGEEGMPHLVGYYEQLSDPALVPQIIAIAAEFHELDEHTSQDRFDAFIERFVTTFEQVVEAFRTDAPDLNLSDAARLFDEYSASMLNPTQQRAMAVVGERLDAAEGGQAAPA</sequence>
<evidence type="ECO:0000259" key="2">
    <source>
        <dbReference type="PROSITE" id="PS50937"/>
    </source>
</evidence>
<dbReference type="SMART" id="SM00422">
    <property type="entry name" value="HTH_MERR"/>
    <property type="match status" value="1"/>
</dbReference>
<dbReference type="SUPFAM" id="SSF46955">
    <property type="entry name" value="Putative DNA-binding domain"/>
    <property type="match status" value="1"/>
</dbReference>
<comment type="caution">
    <text evidence="3">The sequence shown here is derived from an EMBL/GenBank/DDBJ whole genome shotgun (WGS) entry which is preliminary data.</text>
</comment>
<gene>
    <name evidence="3" type="ORF">FHX72_001646</name>
</gene>
<dbReference type="GO" id="GO:0003677">
    <property type="term" value="F:DNA binding"/>
    <property type="evidence" value="ECO:0007669"/>
    <property type="project" value="UniProtKB-KW"/>
</dbReference>
<evidence type="ECO:0000256" key="1">
    <source>
        <dbReference type="ARBA" id="ARBA00023125"/>
    </source>
</evidence>
<dbReference type="EMBL" id="JACHWJ010000002">
    <property type="protein sequence ID" value="MBB2957509.1"/>
    <property type="molecule type" value="Genomic_DNA"/>
</dbReference>
<keyword evidence="1 3" id="KW-0238">DNA-binding</keyword>
<proteinExistence type="predicted"/>
<dbReference type="PROSITE" id="PS50937">
    <property type="entry name" value="HTH_MERR_2"/>
    <property type="match status" value="1"/>
</dbReference>
<feature type="domain" description="HTH merR-type" evidence="2">
    <location>
        <begin position="1"/>
        <end position="56"/>
    </location>
</feature>
<name>A0A7W4UNZ7_9MICO</name>
<dbReference type="PANTHER" id="PTHR30204:SF93">
    <property type="entry name" value="HTH MERR-TYPE DOMAIN-CONTAINING PROTEIN"/>
    <property type="match status" value="1"/>
</dbReference>
<dbReference type="GO" id="GO:0003700">
    <property type="term" value="F:DNA-binding transcription factor activity"/>
    <property type="evidence" value="ECO:0007669"/>
    <property type="project" value="InterPro"/>
</dbReference>
<dbReference type="PANTHER" id="PTHR30204">
    <property type="entry name" value="REDOX-CYCLING DRUG-SENSING TRANSCRIPTIONAL ACTIVATOR SOXR"/>
    <property type="match status" value="1"/>
</dbReference>
<dbReference type="AlphaFoldDB" id="A0A7W4UNZ7"/>
<dbReference type="Proteomes" id="UP000545286">
    <property type="component" value="Unassembled WGS sequence"/>
</dbReference>
<keyword evidence="4" id="KW-1185">Reference proteome</keyword>
<evidence type="ECO:0000313" key="4">
    <source>
        <dbReference type="Proteomes" id="UP000545286"/>
    </source>
</evidence>
<organism evidence="3 4">
    <name type="scientific">Pseudoclavibacter helvolus</name>
    <dbReference type="NCBI Taxonomy" id="255205"/>
    <lineage>
        <taxon>Bacteria</taxon>
        <taxon>Bacillati</taxon>
        <taxon>Actinomycetota</taxon>
        <taxon>Actinomycetes</taxon>
        <taxon>Micrococcales</taxon>
        <taxon>Microbacteriaceae</taxon>
        <taxon>Pseudoclavibacter</taxon>
    </lineage>
</organism>
<dbReference type="InterPro" id="IPR009061">
    <property type="entry name" value="DNA-bd_dom_put_sf"/>
</dbReference>
<reference evidence="3 4" key="1">
    <citation type="submission" date="2020-08" db="EMBL/GenBank/DDBJ databases">
        <title>Sequencing the genomes of 1000 actinobacteria strains.</title>
        <authorList>
            <person name="Klenk H.-P."/>
        </authorList>
    </citation>
    <scope>NUCLEOTIDE SEQUENCE [LARGE SCALE GENOMIC DNA]</scope>
    <source>
        <strain evidence="3 4">DSM 20419</strain>
    </source>
</reference>
<dbReference type="Pfam" id="PF13411">
    <property type="entry name" value="MerR_1"/>
    <property type="match status" value="1"/>
</dbReference>
<dbReference type="Gene3D" id="1.10.1660.10">
    <property type="match status" value="1"/>
</dbReference>
<evidence type="ECO:0000313" key="3">
    <source>
        <dbReference type="EMBL" id="MBB2957509.1"/>
    </source>
</evidence>
<dbReference type="InterPro" id="IPR000551">
    <property type="entry name" value="MerR-type_HTH_dom"/>
</dbReference>